<sequence length="194" mass="23148">MAYQRRKWVPHYFYHINTRGNSKKEIFHEEADYYKFLKLLTRAHEKIPYELCAYCLMSNHYHLLLRAPYKAIPKIMFHLNKRYADYYNRKYDSTGHVFEKRYHDNAVKTAKGLLVTSAYIHTNPYAANLVSDLTWYPWSSVHYFSPQTLKRPPQFLDPTPVLTNFPGTEREQKLAYMNWLSMQAVSGKQSTHNL</sequence>
<evidence type="ECO:0000313" key="2">
    <source>
        <dbReference type="EMBL" id="MBB5173813.1"/>
    </source>
</evidence>
<dbReference type="InterPro" id="IPR036515">
    <property type="entry name" value="Transposase_17_sf"/>
</dbReference>
<evidence type="ECO:0000259" key="1">
    <source>
        <dbReference type="SMART" id="SM01321"/>
    </source>
</evidence>
<dbReference type="RefSeq" id="WP_184664252.1">
    <property type="nucleotide sequence ID" value="NZ_JACHHB010000008.1"/>
</dbReference>
<dbReference type="PANTHER" id="PTHR34322">
    <property type="entry name" value="TRANSPOSASE, Y1_TNP DOMAIN-CONTAINING"/>
    <property type="match status" value="1"/>
</dbReference>
<dbReference type="AlphaFoldDB" id="A0A840QR63"/>
<dbReference type="Proteomes" id="UP000551878">
    <property type="component" value="Unassembled WGS sequence"/>
</dbReference>
<organism evidence="2 3">
    <name type="scientific">Texcoconibacillus texcoconensis</name>
    <dbReference type="NCBI Taxonomy" id="1095777"/>
    <lineage>
        <taxon>Bacteria</taxon>
        <taxon>Bacillati</taxon>
        <taxon>Bacillota</taxon>
        <taxon>Bacilli</taxon>
        <taxon>Bacillales</taxon>
        <taxon>Bacillaceae</taxon>
        <taxon>Texcoconibacillus</taxon>
    </lineage>
</organism>
<dbReference type="EMBL" id="JACHHB010000008">
    <property type="protein sequence ID" value="MBB5173813.1"/>
    <property type="molecule type" value="Genomic_DNA"/>
</dbReference>
<dbReference type="SMART" id="SM01321">
    <property type="entry name" value="Y1_Tnp"/>
    <property type="match status" value="1"/>
</dbReference>
<comment type="caution">
    <text evidence="2">The sequence shown here is derived from an EMBL/GenBank/DDBJ whole genome shotgun (WGS) entry which is preliminary data.</text>
</comment>
<dbReference type="InterPro" id="IPR002686">
    <property type="entry name" value="Transposase_17"/>
</dbReference>
<dbReference type="PANTHER" id="PTHR34322:SF2">
    <property type="entry name" value="TRANSPOSASE IS200-LIKE DOMAIN-CONTAINING PROTEIN"/>
    <property type="match status" value="1"/>
</dbReference>
<gene>
    <name evidence="2" type="ORF">HNQ41_002003</name>
</gene>
<name>A0A840QR63_9BACI</name>
<dbReference type="GO" id="GO:0006313">
    <property type="term" value="P:DNA transposition"/>
    <property type="evidence" value="ECO:0007669"/>
    <property type="project" value="InterPro"/>
</dbReference>
<protein>
    <submittedName>
        <fullName evidence="2">REP element-mobilizing transposase RayT</fullName>
    </submittedName>
</protein>
<dbReference type="Gene3D" id="3.30.70.1290">
    <property type="entry name" value="Transposase IS200-like"/>
    <property type="match status" value="1"/>
</dbReference>
<feature type="domain" description="Transposase IS200-like" evidence="1">
    <location>
        <begin position="9"/>
        <end position="123"/>
    </location>
</feature>
<proteinExistence type="predicted"/>
<accession>A0A840QR63</accession>
<evidence type="ECO:0000313" key="3">
    <source>
        <dbReference type="Proteomes" id="UP000551878"/>
    </source>
</evidence>
<dbReference type="SUPFAM" id="SSF143422">
    <property type="entry name" value="Transposase IS200-like"/>
    <property type="match status" value="1"/>
</dbReference>
<dbReference type="Pfam" id="PF01797">
    <property type="entry name" value="Y1_Tnp"/>
    <property type="match status" value="1"/>
</dbReference>
<dbReference type="GO" id="GO:0003677">
    <property type="term" value="F:DNA binding"/>
    <property type="evidence" value="ECO:0007669"/>
    <property type="project" value="InterPro"/>
</dbReference>
<reference evidence="2 3" key="1">
    <citation type="submission" date="2020-08" db="EMBL/GenBank/DDBJ databases">
        <title>Genomic Encyclopedia of Type Strains, Phase IV (KMG-IV): sequencing the most valuable type-strain genomes for metagenomic binning, comparative biology and taxonomic classification.</title>
        <authorList>
            <person name="Goeker M."/>
        </authorList>
    </citation>
    <scope>NUCLEOTIDE SEQUENCE [LARGE SCALE GENOMIC DNA]</scope>
    <source>
        <strain evidence="2 3">DSM 24696</strain>
    </source>
</reference>
<dbReference type="GO" id="GO:0004803">
    <property type="term" value="F:transposase activity"/>
    <property type="evidence" value="ECO:0007669"/>
    <property type="project" value="InterPro"/>
</dbReference>
<keyword evidence="3" id="KW-1185">Reference proteome</keyword>